<feature type="binding site" evidence="12">
    <location>
        <position position="255"/>
    </location>
    <ligand>
        <name>NAD(+)</name>
        <dbReference type="ChEBI" id="CHEBI:57540"/>
    </ligand>
</feature>
<feature type="binding site" evidence="12">
    <location>
        <position position="140"/>
    </location>
    <ligand>
        <name>NAD(+)</name>
        <dbReference type="ChEBI" id="CHEBI:57540"/>
    </ligand>
</feature>
<evidence type="ECO:0000256" key="9">
    <source>
        <dbReference type="HAMAP-Rule" id="MF_00394"/>
    </source>
</evidence>
<feature type="binding site" evidence="9">
    <location>
        <position position="255"/>
    </location>
    <ligand>
        <name>sn-glycerol 3-phosphate</name>
        <dbReference type="ChEBI" id="CHEBI:57597"/>
    </ligand>
</feature>
<evidence type="ECO:0000256" key="6">
    <source>
        <dbReference type="ARBA" id="ARBA00023098"/>
    </source>
</evidence>
<organism evidence="17 18">
    <name type="scientific">Candidatus Falkowbacteria bacterium CG10_big_fil_rev_8_21_14_0_10_37_14</name>
    <dbReference type="NCBI Taxonomy" id="1974561"/>
    <lineage>
        <taxon>Bacteria</taxon>
        <taxon>Candidatus Falkowiibacteriota</taxon>
    </lineage>
</organism>
<proteinExistence type="inferred from homology"/>
<dbReference type="EMBL" id="PFAM01000022">
    <property type="protein sequence ID" value="PIT95837.1"/>
    <property type="molecule type" value="Genomic_DNA"/>
</dbReference>
<dbReference type="AlphaFoldDB" id="A0A2M6WSQ7"/>
<feature type="binding site" evidence="9">
    <location>
        <position position="255"/>
    </location>
    <ligand>
        <name>NADPH</name>
        <dbReference type="ChEBI" id="CHEBI:57783"/>
    </ligand>
</feature>
<dbReference type="Pfam" id="PF01210">
    <property type="entry name" value="NAD_Gly3P_dh_N"/>
    <property type="match status" value="1"/>
</dbReference>
<keyword evidence="2 9" id="KW-0444">Lipid biosynthesis</keyword>
<feature type="binding site" evidence="9">
    <location>
        <position position="140"/>
    </location>
    <ligand>
        <name>NADPH</name>
        <dbReference type="ChEBI" id="CHEBI:57783"/>
    </ligand>
</feature>
<dbReference type="InterPro" id="IPR036291">
    <property type="entry name" value="NAD(P)-bd_dom_sf"/>
</dbReference>
<feature type="binding site" evidence="9">
    <location>
        <position position="281"/>
    </location>
    <ligand>
        <name>NADPH</name>
        <dbReference type="ChEBI" id="CHEBI:57783"/>
    </ligand>
</feature>
<feature type="binding site" evidence="9">
    <location>
        <position position="12"/>
    </location>
    <ligand>
        <name>NADPH</name>
        <dbReference type="ChEBI" id="CHEBI:57783"/>
    </ligand>
</feature>
<feature type="binding site" evidence="9">
    <location>
        <position position="138"/>
    </location>
    <ligand>
        <name>sn-glycerol 3-phosphate</name>
        <dbReference type="ChEBI" id="CHEBI:57597"/>
    </ligand>
</feature>
<evidence type="ECO:0000256" key="12">
    <source>
        <dbReference type="PIRSR" id="PIRSR000114-3"/>
    </source>
</evidence>
<dbReference type="EC" id="1.1.1.94" evidence="9"/>
<comment type="similarity">
    <text evidence="1 9 13">Belongs to the NAD-dependent glycerol-3-phosphate dehydrogenase family.</text>
</comment>
<feature type="binding site" evidence="12">
    <location>
        <begin position="8"/>
        <end position="13"/>
    </location>
    <ligand>
        <name>NAD(+)</name>
        <dbReference type="ChEBI" id="CHEBI:57540"/>
    </ligand>
</feature>
<evidence type="ECO:0000256" key="14">
    <source>
        <dbReference type="RuleBase" id="RU000439"/>
    </source>
</evidence>
<dbReference type="SUPFAM" id="SSF48179">
    <property type="entry name" value="6-phosphogluconate dehydrogenase C-terminal domain-like"/>
    <property type="match status" value="1"/>
</dbReference>
<evidence type="ECO:0000256" key="8">
    <source>
        <dbReference type="ARBA" id="ARBA00023264"/>
    </source>
</evidence>
<dbReference type="Gene3D" id="3.40.50.720">
    <property type="entry name" value="NAD(P)-binding Rossmann-like Domain"/>
    <property type="match status" value="1"/>
</dbReference>
<evidence type="ECO:0000256" key="3">
    <source>
        <dbReference type="ARBA" id="ARBA00022857"/>
    </source>
</evidence>
<comment type="caution">
    <text evidence="9">Lacks conserved residue(s) required for the propagation of feature annotation.</text>
</comment>
<keyword evidence="9" id="KW-0547">Nucleotide-binding</keyword>
<keyword evidence="3 9" id="KW-0521">NADP</keyword>
<evidence type="ECO:0000256" key="7">
    <source>
        <dbReference type="ARBA" id="ARBA00023209"/>
    </source>
</evidence>
<dbReference type="InterPro" id="IPR013328">
    <property type="entry name" value="6PGD_dom2"/>
</dbReference>
<evidence type="ECO:0000259" key="15">
    <source>
        <dbReference type="Pfam" id="PF01210"/>
    </source>
</evidence>
<dbReference type="InterPro" id="IPR008927">
    <property type="entry name" value="6-PGluconate_DH-like_C_sf"/>
</dbReference>
<keyword evidence="4 9" id="KW-0560">Oxidoreductase</keyword>
<evidence type="ECO:0000256" key="4">
    <source>
        <dbReference type="ARBA" id="ARBA00023002"/>
    </source>
</evidence>
<dbReference type="InterPro" id="IPR006109">
    <property type="entry name" value="G3P_DH_NAD-dep_C"/>
</dbReference>
<sequence length="334" mass="36183">MTKIAVLGAGAWGTALAKSACESADNQVILWFYDQKVLEVTAKNHKNPFLAKIKLPKRLFFTASLKTALSGANIVLMATPAQATPGLLKKIKKYWRPEMIMVNCAKGIDIKSGRLISESVALLLPTALKNYTVLSGPSFAEELALGHETAVVIASKSLLTAKKVQVVLAVNGLRPYTAQDFLGTEVAGAYKNVIAIAAGILDGLGKGENLQAALLARGLREMRRFGLALGAKSETFNGLAGIGDLALTARSRQSRNYSFGRTVGGGGDRGARLGKGSPVVEGYYTVRSLRRRARQMKLQLTIVEAVYNILYLHHDAEKIIEKLMRRQLTPEKYL</sequence>
<evidence type="ECO:0000256" key="5">
    <source>
        <dbReference type="ARBA" id="ARBA00023027"/>
    </source>
</evidence>
<dbReference type="PANTHER" id="PTHR11728:SF1">
    <property type="entry name" value="GLYCEROL-3-PHOSPHATE DEHYDROGENASE [NAD(+)] 2, CHLOROPLASTIC"/>
    <property type="match status" value="1"/>
</dbReference>
<dbReference type="Pfam" id="PF07479">
    <property type="entry name" value="NAD_Gly3P_dh_C"/>
    <property type="match status" value="1"/>
</dbReference>
<comment type="subcellular location">
    <subcellularLocation>
        <location evidence="9">Cytoplasm</location>
    </subcellularLocation>
</comment>
<name>A0A2M6WSQ7_9BACT</name>
<dbReference type="InterPro" id="IPR006168">
    <property type="entry name" value="G3P_DH_NAD-dep"/>
</dbReference>
<comment type="catalytic activity">
    <reaction evidence="9 14">
        <text>sn-glycerol 3-phosphate + NADP(+) = dihydroxyacetone phosphate + NADPH + H(+)</text>
        <dbReference type="Rhea" id="RHEA:11096"/>
        <dbReference type="ChEBI" id="CHEBI:15378"/>
        <dbReference type="ChEBI" id="CHEBI:57597"/>
        <dbReference type="ChEBI" id="CHEBI:57642"/>
        <dbReference type="ChEBI" id="CHEBI:57783"/>
        <dbReference type="ChEBI" id="CHEBI:58349"/>
        <dbReference type="EC" id="1.1.1.94"/>
    </reaction>
</comment>
<feature type="active site" description="Proton acceptor" evidence="9 10">
    <location>
        <position position="191"/>
    </location>
</feature>
<dbReference type="Proteomes" id="UP000228533">
    <property type="component" value="Unassembled WGS sequence"/>
</dbReference>
<keyword evidence="6 9" id="KW-0443">Lipid metabolism</keyword>
<feature type="binding site" evidence="9">
    <location>
        <position position="106"/>
    </location>
    <ligand>
        <name>NADPH</name>
        <dbReference type="ChEBI" id="CHEBI:57783"/>
    </ligand>
</feature>
<dbReference type="SUPFAM" id="SSF51735">
    <property type="entry name" value="NAD(P)-binding Rossmann-fold domains"/>
    <property type="match status" value="1"/>
</dbReference>
<comment type="catalytic activity">
    <reaction evidence="9">
        <text>sn-glycerol 3-phosphate + NAD(+) = dihydroxyacetone phosphate + NADH + H(+)</text>
        <dbReference type="Rhea" id="RHEA:11092"/>
        <dbReference type="ChEBI" id="CHEBI:15378"/>
        <dbReference type="ChEBI" id="CHEBI:57540"/>
        <dbReference type="ChEBI" id="CHEBI:57597"/>
        <dbReference type="ChEBI" id="CHEBI:57642"/>
        <dbReference type="ChEBI" id="CHEBI:57945"/>
        <dbReference type="EC" id="1.1.1.94"/>
    </reaction>
</comment>
<protein>
    <recommendedName>
        <fullName evidence="9">Glycerol-3-phosphate dehydrogenase [NAD(P)+]</fullName>
        <ecNumber evidence="9">1.1.1.94</ecNumber>
    </recommendedName>
    <alternativeName>
        <fullName evidence="9">NAD(P)(+)-dependent glycerol-3-phosphate dehydrogenase</fullName>
    </alternativeName>
    <alternativeName>
        <fullName evidence="9">NAD(P)H-dependent dihydroxyacetone-phosphate reductase</fullName>
    </alternativeName>
</protein>
<feature type="binding site" evidence="9">
    <location>
        <position position="254"/>
    </location>
    <ligand>
        <name>sn-glycerol 3-phosphate</name>
        <dbReference type="ChEBI" id="CHEBI:57597"/>
    </ligand>
</feature>
<dbReference type="GO" id="GO:0046168">
    <property type="term" value="P:glycerol-3-phosphate catabolic process"/>
    <property type="evidence" value="ECO:0007669"/>
    <property type="project" value="InterPro"/>
</dbReference>
<feature type="binding site" evidence="9">
    <location>
        <position position="256"/>
    </location>
    <ligand>
        <name>sn-glycerol 3-phosphate</name>
        <dbReference type="ChEBI" id="CHEBI:57597"/>
    </ligand>
</feature>
<keyword evidence="5 9" id="KW-0520">NAD</keyword>
<evidence type="ECO:0000256" key="1">
    <source>
        <dbReference type="ARBA" id="ARBA00011009"/>
    </source>
</evidence>
<comment type="function">
    <text evidence="9">Catalyzes the reduction of the glycolytic intermediate dihydroxyacetone phosphate (DHAP) to sn-glycerol 3-phosphate (G3P), the key precursor for phospholipid synthesis.</text>
</comment>
<comment type="caution">
    <text evidence="17">The sequence shown here is derived from an EMBL/GenBank/DDBJ whole genome shotgun (WGS) entry which is preliminary data.</text>
</comment>
<dbReference type="GO" id="GO:0005829">
    <property type="term" value="C:cytosol"/>
    <property type="evidence" value="ECO:0007669"/>
    <property type="project" value="TreeGrafter"/>
</dbReference>
<feature type="binding site" evidence="9">
    <location>
        <position position="191"/>
    </location>
    <ligand>
        <name>sn-glycerol 3-phosphate</name>
        <dbReference type="ChEBI" id="CHEBI:57597"/>
    </ligand>
</feature>
<feature type="binding site" evidence="11">
    <location>
        <begin position="255"/>
        <end position="256"/>
    </location>
    <ligand>
        <name>substrate</name>
    </ligand>
</feature>
<feature type="binding site" evidence="9">
    <location>
        <position position="279"/>
    </location>
    <ligand>
        <name>NADPH</name>
        <dbReference type="ChEBI" id="CHEBI:57783"/>
    </ligand>
</feature>
<keyword evidence="7 9" id="KW-0594">Phospholipid biosynthesis</keyword>
<dbReference type="HAMAP" id="MF_00394">
    <property type="entry name" value="NAD_Glyc3P_dehydrog"/>
    <property type="match status" value="1"/>
</dbReference>
<evidence type="ECO:0000256" key="11">
    <source>
        <dbReference type="PIRSR" id="PIRSR000114-2"/>
    </source>
</evidence>
<dbReference type="PRINTS" id="PR00077">
    <property type="entry name" value="GPDHDRGNASE"/>
</dbReference>
<feature type="domain" description="Glycerol-3-phosphate dehydrogenase NAD-dependent N-terminal" evidence="15">
    <location>
        <begin position="3"/>
        <end position="157"/>
    </location>
</feature>
<dbReference type="GO" id="GO:0005975">
    <property type="term" value="P:carbohydrate metabolic process"/>
    <property type="evidence" value="ECO:0007669"/>
    <property type="project" value="InterPro"/>
</dbReference>
<keyword evidence="9" id="KW-0963">Cytoplasm</keyword>
<evidence type="ECO:0000256" key="2">
    <source>
        <dbReference type="ARBA" id="ARBA00022516"/>
    </source>
</evidence>
<dbReference type="Gene3D" id="1.10.1040.10">
    <property type="entry name" value="N-(1-d-carboxylethyl)-l-norvaline Dehydrogenase, domain 2"/>
    <property type="match status" value="1"/>
</dbReference>
<evidence type="ECO:0000313" key="18">
    <source>
        <dbReference type="Proteomes" id="UP000228533"/>
    </source>
</evidence>
<dbReference type="GO" id="GO:0046167">
    <property type="term" value="P:glycerol-3-phosphate biosynthetic process"/>
    <property type="evidence" value="ECO:0007669"/>
    <property type="project" value="UniProtKB-UniRule"/>
</dbReference>
<dbReference type="FunFam" id="3.40.50.720:FF:000019">
    <property type="entry name" value="Glycerol-3-phosphate dehydrogenase [NAD(P)+]"/>
    <property type="match status" value="1"/>
</dbReference>
<accession>A0A2M6WSQ7</accession>
<evidence type="ECO:0000256" key="13">
    <source>
        <dbReference type="RuleBase" id="RU000437"/>
    </source>
</evidence>
<feature type="binding site" evidence="11">
    <location>
        <position position="106"/>
    </location>
    <ligand>
        <name>substrate</name>
    </ligand>
</feature>
<dbReference type="PANTHER" id="PTHR11728">
    <property type="entry name" value="GLYCEROL-3-PHOSPHATE DEHYDROGENASE"/>
    <property type="match status" value="1"/>
</dbReference>
<keyword evidence="8 9" id="KW-1208">Phospholipid metabolism</keyword>
<gene>
    <name evidence="9" type="primary">gpsA</name>
    <name evidence="17" type="ORF">COT94_03705</name>
</gene>
<dbReference type="NCBIfam" id="NF000942">
    <property type="entry name" value="PRK00094.1-4"/>
    <property type="match status" value="1"/>
</dbReference>
<dbReference type="GO" id="GO:0008654">
    <property type="term" value="P:phospholipid biosynthetic process"/>
    <property type="evidence" value="ECO:0007669"/>
    <property type="project" value="UniProtKB-KW"/>
</dbReference>
<evidence type="ECO:0000259" key="16">
    <source>
        <dbReference type="Pfam" id="PF07479"/>
    </source>
</evidence>
<dbReference type="PIRSF" id="PIRSF000114">
    <property type="entry name" value="Glycerol-3-P_dh"/>
    <property type="match status" value="1"/>
</dbReference>
<evidence type="ECO:0000256" key="10">
    <source>
        <dbReference type="PIRSR" id="PIRSR000114-1"/>
    </source>
</evidence>
<dbReference type="UniPathway" id="UPA00940"/>
<dbReference type="NCBIfam" id="NF000940">
    <property type="entry name" value="PRK00094.1-2"/>
    <property type="match status" value="1"/>
</dbReference>
<dbReference type="GO" id="GO:0006650">
    <property type="term" value="P:glycerophospholipid metabolic process"/>
    <property type="evidence" value="ECO:0007669"/>
    <property type="project" value="UniProtKB-UniRule"/>
</dbReference>
<dbReference type="InterPro" id="IPR011128">
    <property type="entry name" value="G3P_DH_NAD-dep_N"/>
</dbReference>
<dbReference type="GO" id="GO:0141153">
    <property type="term" value="F:glycerol-3-phosphate dehydrogenase (NADP+) activity"/>
    <property type="evidence" value="ECO:0007669"/>
    <property type="project" value="RHEA"/>
</dbReference>
<comment type="pathway">
    <text evidence="9">Membrane lipid metabolism; glycerophospholipid metabolism.</text>
</comment>
<feature type="binding site" evidence="9">
    <location>
        <position position="136"/>
    </location>
    <ligand>
        <name>sn-glycerol 3-phosphate</name>
        <dbReference type="ChEBI" id="CHEBI:57597"/>
    </ligand>
</feature>
<feature type="binding site" evidence="9">
    <location>
        <position position="106"/>
    </location>
    <ligand>
        <name>sn-glycerol 3-phosphate</name>
        <dbReference type="ChEBI" id="CHEBI:57597"/>
    </ligand>
</feature>
<feature type="domain" description="Glycerol-3-phosphate dehydrogenase NAD-dependent C-terminal" evidence="16">
    <location>
        <begin position="180"/>
        <end position="321"/>
    </location>
</feature>
<dbReference type="GO" id="GO:0141152">
    <property type="term" value="F:glycerol-3-phosphate dehydrogenase (NAD+) activity"/>
    <property type="evidence" value="ECO:0007669"/>
    <property type="project" value="RHEA"/>
</dbReference>
<reference evidence="18" key="1">
    <citation type="submission" date="2017-09" db="EMBL/GenBank/DDBJ databases">
        <title>Depth-based differentiation of microbial function through sediment-hosted aquifers and enrichment of novel symbionts in the deep terrestrial subsurface.</title>
        <authorList>
            <person name="Probst A.J."/>
            <person name="Ladd B."/>
            <person name="Jarett J.K."/>
            <person name="Geller-Mcgrath D.E."/>
            <person name="Sieber C.M.K."/>
            <person name="Emerson J.B."/>
            <person name="Anantharaman K."/>
            <person name="Thomas B.C."/>
            <person name="Malmstrom R."/>
            <person name="Stieglmeier M."/>
            <person name="Klingl A."/>
            <person name="Woyke T."/>
            <person name="Ryan C.M."/>
            <person name="Banfield J.F."/>
        </authorList>
    </citation>
    <scope>NUCLEOTIDE SEQUENCE [LARGE SCALE GENOMIC DNA]</scope>
</reference>
<evidence type="ECO:0000313" key="17">
    <source>
        <dbReference type="EMBL" id="PIT95837.1"/>
    </source>
</evidence>
<feature type="binding site" evidence="9">
    <location>
        <position position="244"/>
    </location>
    <ligand>
        <name>sn-glycerol 3-phosphate</name>
        <dbReference type="ChEBI" id="CHEBI:57597"/>
    </ligand>
</feature>
<dbReference type="GO" id="GO:0051287">
    <property type="term" value="F:NAD binding"/>
    <property type="evidence" value="ECO:0007669"/>
    <property type="project" value="InterPro"/>
</dbReference>